<evidence type="ECO:0000313" key="1">
    <source>
        <dbReference type="EMBL" id="MBB6632901.1"/>
    </source>
</evidence>
<dbReference type="Proteomes" id="UP000535838">
    <property type="component" value="Unassembled WGS sequence"/>
</dbReference>
<proteinExistence type="predicted"/>
<protein>
    <recommendedName>
        <fullName evidence="3">Polymer-forming cytoskeletal protein</fullName>
    </recommendedName>
</protein>
<dbReference type="RefSeq" id="WP_185118120.1">
    <property type="nucleotide sequence ID" value="NZ_JACJVQ010000002.1"/>
</dbReference>
<sequence>MERKATYPDLKINGVGQASGGTYREVRIDGVSRLKGDIECEKLRLNGMATAQGTIRARELECDGKLNAVRLLEAGNAVLNGMIKVKGEFRGEKVELNGYIVVQGDLSAESFHGRGCVEVGGLLNAGEVNLTAEGRCTAREIGGESIRIRRGTGGSRWRTMWSWAIPKLTAITEADTIEGDRIDLEHTTASVVRGSVVHVGKGCKIGRVEYTGELNVHPDARVENPVKV</sequence>
<gene>
    <name evidence="1" type="ORF">H7B67_02005</name>
</gene>
<dbReference type="EMBL" id="JACJVQ010000002">
    <property type="protein sequence ID" value="MBB6632901.1"/>
    <property type="molecule type" value="Genomic_DNA"/>
</dbReference>
<accession>A0A841SW10</accession>
<comment type="caution">
    <text evidence="1">The sequence shown here is derived from an EMBL/GenBank/DDBJ whole genome shotgun (WGS) entry which is preliminary data.</text>
</comment>
<dbReference type="AlphaFoldDB" id="A0A841SW10"/>
<organism evidence="1 2">
    <name type="scientific">Cohnella thailandensis</name>
    <dbReference type="NCBI Taxonomy" id="557557"/>
    <lineage>
        <taxon>Bacteria</taxon>
        <taxon>Bacillati</taxon>
        <taxon>Bacillota</taxon>
        <taxon>Bacilli</taxon>
        <taxon>Bacillales</taxon>
        <taxon>Paenibacillaceae</taxon>
        <taxon>Cohnella</taxon>
    </lineage>
</organism>
<reference evidence="1 2" key="1">
    <citation type="submission" date="2020-08" db="EMBL/GenBank/DDBJ databases">
        <title>Cohnella phylogeny.</title>
        <authorList>
            <person name="Dunlap C."/>
        </authorList>
    </citation>
    <scope>NUCLEOTIDE SEQUENCE [LARGE SCALE GENOMIC DNA]</scope>
    <source>
        <strain evidence="1 2">DSM 25241</strain>
    </source>
</reference>
<keyword evidence="2" id="KW-1185">Reference proteome</keyword>
<evidence type="ECO:0000313" key="2">
    <source>
        <dbReference type="Proteomes" id="UP000535838"/>
    </source>
</evidence>
<name>A0A841SW10_9BACL</name>
<evidence type="ECO:0008006" key="3">
    <source>
        <dbReference type="Google" id="ProtNLM"/>
    </source>
</evidence>